<comment type="function">
    <text evidence="11">Binds directly to 23S rRNA. The L1 stalk is quite mobile in the ribosome, and is involved in E site tRNA release.</text>
</comment>
<dbReference type="GO" id="GO:0000049">
    <property type="term" value="F:tRNA binding"/>
    <property type="evidence" value="ECO:0007669"/>
    <property type="project" value="UniProtKB-KW"/>
</dbReference>
<dbReference type="EMBL" id="CP034852">
    <property type="protein sequence ID" value="QCI26591.1"/>
    <property type="molecule type" value="Genomic_DNA"/>
</dbReference>
<dbReference type="GO" id="GO:0006417">
    <property type="term" value="P:regulation of translation"/>
    <property type="evidence" value="ECO:0007669"/>
    <property type="project" value="UniProtKB-KW"/>
</dbReference>
<dbReference type="Proteomes" id="UP000298782">
    <property type="component" value="Chromosome"/>
</dbReference>
<evidence type="ECO:0000256" key="3">
    <source>
        <dbReference type="ARBA" id="ARBA00022555"/>
    </source>
</evidence>
<comment type="subunit">
    <text evidence="11">Part of the 50S ribosomal subunit.</text>
</comment>
<dbReference type="InterPro" id="IPR023674">
    <property type="entry name" value="Ribosomal_uL1-like"/>
</dbReference>
<dbReference type="HAMAP" id="MF_01318_B">
    <property type="entry name" value="Ribosomal_uL1_B"/>
    <property type="match status" value="1"/>
</dbReference>
<dbReference type="GO" id="GO:0003735">
    <property type="term" value="F:structural constituent of ribosome"/>
    <property type="evidence" value="ECO:0007669"/>
    <property type="project" value="InterPro"/>
</dbReference>
<keyword evidence="3 11" id="KW-0820">tRNA-binding</keyword>
<dbReference type="GO" id="GO:0019843">
    <property type="term" value="F:rRNA binding"/>
    <property type="evidence" value="ECO:0007669"/>
    <property type="project" value="UniProtKB-UniRule"/>
</dbReference>
<dbReference type="FunFam" id="3.40.50.790:FF:000001">
    <property type="entry name" value="50S ribosomal protein L1"/>
    <property type="match status" value="1"/>
</dbReference>
<proteinExistence type="inferred from homology"/>
<evidence type="ECO:0000256" key="4">
    <source>
        <dbReference type="ARBA" id="ARBA00022730"/>
    </source>
</evidence>
<dbReference type="PANTHER" id="PTHR36427">
    <property type="entry name" value="54S RIBOSOMAL PROTEIN L1, MITOCHONDRIAL"/>
    <property type="match status" value="1"/>
</dbReference>
<dbReference type="PROSITE" id="PS01199">
    <property type="entry name" value="RIBOSOMAL_L1"/>
    <property type="match status" value="1"/>
</dbReference>
<keyword evidence="2 11" id="KW-0678">Repressor</keyword>
<dbReference type="PIRSF" id="PIRSF002155">
    <property type="entry name" value="Ribosomal_L1"/>
    <property type="match status" value="1"/>
</dbReference>
<reference evidence="13 14" key="2">
    <citation type="submission" date="2019-05" db="EMBL/GenBank/DDBJ databases">
        <title>Genome evolution of the obligate endosymbiont Buchnera aphidicola.</title>
        <authorList>
            <person name="Moran N.A."/>
        </authorList>
    </citation>
    <scope>NUCLEOTIDE SEQUENCE [LARGE SCALE GENOMIC DNA]</scope>
    <source>
        <strain evidence="13 14">Tca</strain>
    </source>
</reference>
<dbReference type="GO" id="GO:0022625">
    <property type="term" value="C:cytosolic large ribosomal subunit"/>
    <property type="evidence" value="ECO:0007669"/>
    <property type="project" value="TreeGrafter"/>
</dbReference>
<dbReference type="InterPro" id="IPR028364">
    <property type="entry name" value="Ribosomal_uL1/biogenesis"/>
</dbReference>
<evidence type="ECO:0000256" key="1">
    <source>
        <dbReference type="ARBA" id="ARBA00010531"/>
    </source>
</evidence>
<protein>
    <recommendedName>
        <fullName evidence="9 11">Large ribosomal subunit protein uL1</fullName>
    </recommendedName>
</protein>
<dbReference type="Gene3D" id="3.40.50.790">
    <property type="match status" value="1"/>
</dbReference>
<gene>
    <name evidence="11" type="primary">rplA</name>
    <name evidence="13" type="ORF">D9V80_00170</name>
</gene>
<evidence type="ECO:0000256" key="8">
    <source>
        <dbReference type="ARBA" id="ARBA00023274"/>
    </source>
</evidence>
<name>A0A4D6YJD9_9GAMM</name>
<evidence type="ECO:0000256" key="11">
    <source>
        <dbReference type="HAMAP-Rule" id="MF_01318"/>
    </source>
</evidence>
<keyword evidence="14" id="KW-1185">Reference proteome</keyword>
<evidence type="ECO:0000256" key="7">
    <source>
        <dbReference type="ARBA" id="ARBA00022980"/>
    </source>
</evidence>
<evidence type="ECO:0000256" key="5">
    <source>
        <dbReference type="ARBA" id="ARBA00022845"/>
    </source>
</evidence>
<dbReference type="CDD" id="cd00403">
    <property type="entry name" value="Ribosomal_L1"/>
    <property type="match status" value="1"/>
</dbReference>
<dbReference type="PANTHER" id="PTHR36427:SF3">
    <property type="entry name" value="LARGE RIBOSOMAL SUBUNIT PROTEIN UL1M"/>
    <property type="match status" value="1"/>
</dbReference>
<accession>A0A4D6YJD9</accession>
<dbReference type="InterPro" id="IPR002143">
    <property type="entry name" value="Ribosomal_uL1"/>
</dbReference>
<dbReference type="InterPro" id="IPR005878">
    <property type="entry name" value="Ribosom_uL1_bac-type"/>
</dbReference>
<dbReference type="Gene3D" id="3.30.190.20">
    <property type="match status" value="1"/>
</dbReference>
<evidence type="ECO:0000256" key="9">
    <source>
        <dbReference type="ARBA" id="ARBA00035241"/>
    </source>
</evidence>
<keyword evidence="4 11" id="KW-0699">rRNA-binding</keyword>
<evidence type="ECO:0000256" key="6">
    <source>
        <dbReference type="ARBA" id="ARBA00022884"/>
    </source>
</evidence>
<keyword evidence="7 11" id="KW-0689">Ribosomal protein</keyword>
<comment type="similarity">
    <text evidence="1 11 12">Belongs to the universal ribosomal protein uL1 family.</text>
</comment>
<organism evidence="13 14">
    <name type="scientific">Buchnera aphidicola</name>
    <name type="common">Thelaxes californica</name>
    <dbReference type="NCBI Taxonomy" id="1315998"/>
    <lineage>
        <taxon>Bacteria</taxon>
        <taxon>Pseudomonadati</taxon>
        <taxon>Pseudomonadota</taxon>
        <taxon>Gammaproteobacteria</taxon>
        <taxon>Enterobacterales</taxon>
        <taxon>Erwiniaceae</taxon>
        <taxon>Buchnera</taxon>
    </lineage>
</organism>
<reference evidence="13 14" key="1">
    <citation type="submission" date="2018-12" db="EMBL/GenBank/DDBJ databases">
        <authorList>
            <person name="Chong R.A."/>
        </authorList>
    </citation>
    <scope>NUCLEOTIDE SEQUENCE [LARGE SCALE GENOMIC DNA]</scope>
    <source>
        <strain evidence="13 14">Tca</strain>
    </source>
</reference>
<dbReference type="AlphaFoldDB" id="A0A4D6YJD9"/>
<dbReference type="RefSeq" id="WP_158353052.1">
    <property type="nucleotide sequence ID" value="NZ_CP034852.1"/>
</dbReference>
<evidence type="ECO:0000313" key="13">
    <source>
        <dbReference type="EMBL" id="QCI26591.1"/>
    </source>
</evidence>
<keyword evidence="8 11" id="KW-0687">Ribonucleoprotein</keyword>
<dbReference type="OrthoDB" id="9803740at2"/>
<dbReference type="GO" id="GO:0006412">
    <property type="term" value="P:translation"/>
    <property type="evidence" value="ECO:0007669"/>
    <property type="project" value="UniProtKB-UniRule"/>
</dbReference>
<evidence type="ECO:0000256" key="10">
    <source>
        <dbReference type="ARBA" id="ARBA00059110"/>
    </source>
</evidence>
<evidence type="ECO:0000313" key="14">
    <source>
        <dbReference type="Proteomes" id="UP000298782"/>
    </source>
</evidence>
<evidence type="ECO:0000256" key="2">
    <source>
        <dbReference type="ARBA" id="ARBA00022491"/>
    </source>
</evidence>
<keyword evidence="5 11" id="KW-0810">Translation regulation</keyword>
<dbReference type="InterPro" id="IPR023673">
    <property type="entry name" value="Ribosomal_uL1_CS"/>
</dbReference>
<dbReference type="InterPro" id="IPR016095">
    <property type="entry name" value="Ribosomal_uL1_3-a/b-sand"/>
</dbReference>
<evidence type="ECO:0000256" key="12">
    <source>
        <dbReference type="RuleBase" id="RU000659"/>
    </source>
</evidence>
<dbReference type="SUPFAM" id="SSF56808">
    <property type="entry name" value="Ribosomal protein L1"/>
    <property type="match status" value="1"/>
</dbReference>
<keyword evidence="6 11" id="KW-0694">RNA-binding</keyword>
<dbReference type="NCBIfam" id="TIGR01169">
    <property type="entry name" value="rplA_bact"/>
    <property type="match status" value="1"/>
</dbReference>
<comment type="function">
    <text evidence="10 11">Protein L1 is also a translational repressor protein, it controls the translation of the L11 operon by binding to its mRNA.</text>
</comment>
<dbReference type="Pfam" id="PF00687">
    <property type="entry name" value="Ribosomal_L1"/>
    <property type="match status" value="1"/>
</dbReference>
<sequence>MDKRIRTIRNLKKNIDLKKPYSFDEGLLFVKKSAIAKFVESIDVSIHLGIDPKKTDQNVRGTTVLPHGIGRNVTVAVFTKDTKCVQDAYKAGADLVGMEELAQKIKQENLVFDIVIASPDAMKVVSTIGSFLGPRGIMPNPKLGTITTNIFQAVTNAKLGQIKYKNDKNGILHATIGKANFTDIKLKENFLTLIKSIKKNKPNHSKGFFLKKIILSSTMGISIILDHSHLI</sequence>